<sequence length="345" mass="39686">MAQPPAAQVVQQIIGMTTSQFQALIDSIRPAAGNQNKPDKTDYSGIPDFNGEPEILSQFIERCEELIEHFFNDEEPNCYANKVILNNIRAKIKGKAATGIFNAPLETWDEIKNALIANFDDKRDEEHLILEFGRLRQRQNEDPFEFHVRTSKLFTSLISKLKNSTEQYTPATLKLMEKVALRAFLMGLNEDIGRLLITKGPTDLNDAVKILTNEYQFPTLRKKLLHQKFPQPSTSTHQPQRQNFVKTKPFQKTNAPQPFNKSGPNFNKSSLNKPPQQPRNDANTPYIPYHLRTKDSMSYQTTLNHELVQDDPREEENEELDFQETEEQQNPDHFLEEAGNYPDLT</sequence>
<comment type="caution">
    <text evidence="2">The sequence shown here is derived from an EMBL/GenBank/DDBJ whole genome shotgun (WGS) entry which is preliminary data.</text>
</comment>
<reference evidence="2" key="1">
    <citation type="journal article" date="2021" name="Mol. Ecol. Resour.">
        <title>Apolygus lucorum genome provides insights into omnivorousness and mesophyll feeding.</title>
        <authorList>
            <person name="Liu Y."/>
            <person name="Liu H."/>
            <person name="Wang H."/>
            <person name="Huang T."/>
            <person name="Liu B."/>
            <person name="Yang B."/>
            <person name="Yin L."/>
            <person name="Li B."/>
            <person name="Zhang Y."/>
            <person name="Zhang S."/>
            <person name="Jiang F."/>
            <person name="Zhang X."/>
            <person name="Ren Y."/>
            <person name="Wang B."/>
            <person name="Wang S."/>
            <person name="Lu Y."/>
            <person name="Wu K."/>
            <person name="Fan W."/>
            <person name="Wang G."/>
        </authorList>
    </citation>
    <scope>NUCLEOTIDE SEQUENCE</scope>
    <source>
        <strain evidence="2">12Hb</strain>
    </source>
</reference>
<dbReference type="OrthoDB" id="6629963at2759"/>
<keyword evidence="3" id="KW-1185">Reference proteome</keyword>
<protein>
    <recommendedName>
        <fullName evidence="4">Retrotransposon gag domain-containing protein</fullName>
    </recommendedName>
</protein>
<evidence type="ECO:0000313" key="3">
    <source>
        <dbReference type="Proteomes" id="UP000466442"/>
    </source>
</evidence>
<evidence type="ECO:0000313" key="2">
    <source>
        <dbReference type="EMBL" id="KAF6215617.1"/>
    </source>
</evidence>
<evidence type="ECO:0000256" key="1">
    <source>
        <dbReference type="SAM" id="MobiDB-lite"/>
    </source>
</evidence>
<feature type="compositionally biased region" description="Acidic residues" evidence="1">
    <location>
        <begin position="312"/>
        <end position="329"/>
    </location>
</feature>
<dbReference type="Proteomes" id="UP000466442">
    <property type="component" value="Unassembled WGS sequence"/>
</dbReference>
<proteinExistence type="predicted"/>
<name>A0A6A4IL94_APOLU</name>
<organism evidence="2 3">
    <name type="scientific">Apolygus lucorum</name>
    <name type="common">Small green plant bug</name>
    <name type="synonym">Lygocoris lucorum</name>
    <dbReference type="NCBI Taxonomy" id="248454"/>
    <lineage>
        <taxon>Eukaryota</taxon>
        <taxon>Metazoa</taxon>
        <taxon>Ecdysozoa</taxon>
        <taxon>Arthropoda</taxon>
        <taxon>Hexapoda</taxon>
        <taxon>Insecta</taxon>
        <taxon>Pterygota</taxon>
        <taxon>Neoptera</taxon>
        <taxon>Paraneoptera</taxon>
        <taxon>Hemiptera</taxon>
        <taxon>Heteroptera</taxon>
        <taxon>Panheteroptera</taxon>
        <taxon>Cimicomorpha</taxon>
        <taxon>Miridae</taxon>
        <taxon>Mirini</taxon>
        <taxon>Apolygus</taxon>
    </lineage>
</organism>
<feature type="region of interest" description="Disordered" evidence="1">
    <location>
        <begin position="305"/>
        <end position="345"/>
    </location>
</feature>
<gene>
    <name evidence="2" type="ORF">GE061_010373</name>
</gene>
<evidence type="ECO:0008006" key="4">
    <source>
        <dbReference type="Google" id="ProtNLM"/>
    </source>
</evidence>
<dbReference type="EMBL" id="WIXP02000002">
    <property type="protein sequence ID" value="KAF6215617.1"/>
    <property type="molecule type" value="Genomic_DNA"/>
</dbReference>
<feature type="region of interest" description="Disordered" evidence="1">
    <location>
        <begin position="251"/>
        <end position="288"/>
    </location>
</feature>
<accession>A0A6A4IL94</accession>
<feature type="compositionally biased region" description="Polar residues" evidence="1">
    <location>
        <begin position="251"/>
        <end position="283"/>
    </location>
</feature>
<dbReference type="AlphaFoldDB" id="A0A6A4IL94"/>